<dbReference type="Proteomes" id="UP000176294">
    <property type="component" value="Unassembled WGS sequence"/>
</dbReference>
<protein>
    <submittedName>
        <fullName evidence="2">Uncharacterized protein</fullName>
    </submittedName>
</protein>
<evidence type="ECO:0000313" key="3">
    <source>
        <dbReference type="Proteomes" id="UP000176294"/>
    </source>
</evidence>
<dbReference type="AlphaFoldDB" id="A0A1G1T9X2"/>
<feature type="compositionally biased region" description="Polar residues" evidence="1">
    <location>
        <begin position="32"/>
        <end position="44"/>
    </location>
</feature>
<comment type="caution">
    <text evidence="2">The sequence shown here is derived from an EMBL/GenBank/DDBJ whole genome shotgun (WGS) entry which is preliminary data.</text>
</comment>
<feature type="region of interest" description="Disordered" evidence="1">
    <location>
        <begin position="28"/>
        <end position="65"/>
    </location>
</feature>
<accession>A0A1G1T9X2</accession>
<keyword evidence="3" id="KW-1185">Reference proteome</keyword>
<evidence type="ECO:0000313" key="2">
    <source>
        <dbReference type="EMBL" id="OGX87668.1"/>
    </source>
</evidence>
<feature type="compositionally biased region" description="Low complexity" evidence="1">
    <location>
        <begin position="46"/>
        <end position="55"/>
    </location>
</feature>
<dbReference type="EMBL" id="MDZB01000074">
    <property type="protein sequence ID" value="OGX87668.1"/>
    <property type="molecule type" value="Genomic_DNA"/>
</dbReference>
<dbReference type="STRING" id="1908237.BEN47_00425"/>
<sequence>MLLSGTLPAFSQGRDTVFAVRKLFHQKRGSGESMQQNEDASTDQALYGQQLYGQQPERQRTAQERRSDALVNTAFMVAGMLKASAFNVENEAAIIRHYQAGGSIPPAIRRKLKRRHFHRTAKDVLNAKY</sequence>
<name>A0A1G1T9X2_9BACT</name>
<evidence type="ECO:0000256" key="1">
    <source>
        <dbReference type="SAM" id="MobiDB-lite"/>
    </source>
</evidence>
<gene>
    <name evidence="2" type="ORF">BEN47_00425</name>
</gene>
<proteinExistence type="predicted"/>
<organism evidence="2 3">
    <name type="scientific">Hymenobacter lapidarius</name>
    <dbReference type="NCBI Taxonomy" id="1908237"/>
    <lineage>
        <taxon>Bacteria</taxon>
        <taxon>Pseudomonadati</taxon>
        <taxon>Bacteroidota</taxon>
        <taxon>Cytophagia</taxon>
        <taxon>Cytophagales</taxon>
        <taxon>Hymenobacteraceae</taxon>
        <taxon>Hymenobacter</taxon>
    </lineage>
</organism>
<reference evidence="2 3" key="1">
    <citation type="submission" date="2016-08" db="EMBL/GenBank/DDBJ databases">
        <title>Hymenobacter coccineus sp. nov., Hymenobacter lapidarius sp. nov. and Hymenobacter glacialis sp. nov., isolated from Antarctic soil.</title>
        <authorList>
            <person name="Sedlacek I."/>
            <person name="Kralova S."/>
            <person name="Kyrova K."/>
            <person name="Maslanova I."/>
            <person name="Stankova E."/>
            <person name="Vrbovska V."/>
            <person name="Nemec M."/>
            <person name="Bartak M."/>
            <person name="Svec P."/>
            <person name="Busse H.-J."/>
            <person name="Pantucek R."/>
        </authorList>
    </citation>
    <scope>NUCLEOTIDE SEQUENCE [LARGE SCALE GENOMIC DNA]</scope>
    <source>
        <strain evidence="2 3">CCM 8643</strain>
    </source>
</reference>